<sequence>MLFNTLQQTLLLVAGSSLAAAKTIKIQVGAPGQLIFTPNNATAAVGDVIDFQFAGKVHDVVQGPFASPCEPVKTGGFYSGFQQDATAQSQKIFRVTVNSTDPIWFYCSATSHCQGGMVGVINAPTSGPNTLEAYKAAAAKTSSSGTPPSVFGGSIVAADSSSASPSGSATSAAPSGSATVKPNGATSVRAGSLQIGALVAGLGVAFFAL</sequence>
<dbReference type="Gene3D" id="2.60.40.420">
    <property type="entry name" value="Cupredoxins - blue copper proteins"/>
    <property type="match status" value="1"/>
</dbReference>
<dbReference type="InterPro" id="IPR052953">
    <property type="entry name" value="Ser-rich/MCO-related"/>
</dbReference>
<dbReference type="Proteomes" id="UP000756346">
    <property type="component" value="Unassembled WGS sequence"/>
</dbReference>
<keyword evidence="1" id="KW-0732">Signal</keyword>
<keyword evidence="3" id="KW-1185">Reference proteome</keyword>
<dbReference type="OrthoDB" id="5415867at2759"/>
<dbReference type="PANTHER" id="PTHR34883:SF15">
    <property type="entry name" value="EXTRACELLULAR SERINE-RICH PROTEIN"/>
    <property type="match status" value="1"/>
</dbReference>
<organism evidence="2 3">
    <name type="scientific">Microdochium trichocladiopsis</name>
    <dbReference type="NCBI Taxonomy" id="1682393"/>
    <lineage>
        <taxon>Eukaryota</taxon>
        <taxon>Fungi</taxon>
        <taxon>Dikarya</taxon>
        <taxon>Ascomycota</taxon>
        <taxon>Pezizomycotina</taxon>
        <taxon>Sordariomycetes</taxon>
        <taxon>Xylariomycetidae</taxon>
        <taxon>Xylariales</taxon>
        <taxon>Microdochiaceae</taxon>
        <taxon>Microdochium</taxon>
    </lineage>
</organism>
<dbReference type="CDD" id="cd00920">
    <property type="entry name" value="Cupredoxin"/>
    <property type="match status" value="1"/>
</dbReference>
<proteinExistence type="predicted"/>
<evidence type="ECO:0000313" key="3">
    <source>
        <dbReference type="Proteomes" id="UP000756346"/>
    </source>
</evidence>
<dbReference type="GeneID" id="70180891"/>
<name>A0A9P8XZR2_9PEZI</name>
<protein>
    <submittedName>
        <fullName evidence="2">Cupredoxin</fullName>
    </submittedName>
</protein>
<accession>A0A9P8XZR2</accession>
<dbReference type="InterPro" id="IPR008972">
    <property type="entry name" value="Cupredoxin"/>
</dbReference>
<dbReference type="SUPFAM" id="SSF49503">
    <property type="entry name" value="Cupredoxins"/>
    <property type="match status" value="1"/>
</dbReference>
<gene>
    <name evidence="2" type="ORF">B0I36DRAFT_274217</name>
</gene>
<comment type="caution">
    <text evidence="2">The sequence shown here is derived from an EMBL/GenBank/DDBJ whole genome shotgun (WGS) entry which is preliminary data.</text>
</comment>
<feature type="chain" id="PRO_5040488892" evidence="1">
    <location>
        <begin position="22"/>
        <end position="209"/>
    </location>
</feature>
<dbReference type="PANTHER" id="PTHR34883">
    <property type="entry name" value="SERINE-RICH PROTEIN, PUTATIVE-RELATED-RELATED"/>
    <property type="match status" value="1"/>
</dbReference>
<evidence type="ECO:0000313" key="2">
    <source>
        <dbReference type="EMBL" id="KAH7024628.1"/>
    </source>
</evidence>
<dbReference type="EMBL" id="JAGTJQ010000009">
    <property type="protein sequence ID" value="KAH7024628.1"/>
    <property type="molecule type" value="Genomic_DNA"/>
</dbReference>
<evidence type="ECO:0000256" key="1">
    <source>
        <dbReference type="SAM" id="SignalP"/>
    </source>
</evidence>
<feature type="signal peptide" evidence="1">
    <location>
        <begin position="1"/>
        <end position="21"/>
    </location>
</feature>
<dbReference type="RefSeq" id="XP_046008176.1">
    <property type="nucleotide sequence ID" value="XM_046151345.1"/>
</dbReference>
<dbReference type="AlphaFoldDB" id="A0A9P8XZR2"/>
<reference evidence="2" key="1">
    <citation type="journal article" date="2021" name="Nat. Commun.">
        <title>Genetic determinants of endophytism in the Arabidopsis root mycobiome.</title>
        <authorList>
            <person name="Mesny F."/>
            <person name="Miyauchi S."/>
            <person name="Thiergart T."/>
            <person name="Pickel B."/>
            <person name="Atanasova L."/>
            <person name="Karlsson M."/>
            <person name="Huettel B."/>
            <person name="Barry K.W."/>
            <person name="Haridas S."/>
            <person name="Chen C."/>
            <person name="Bauer D."/>
            <person name="Andreopoulos W."/>
            <person name="Pangilinan J."/>
            <person name="LaButti K."/>
            <person name="Riley R."/>
            <person name="Lipzen A."/>
            <person name="Clum A."/>
            <person name="Drula E."/>
            <person name="Henrissat B."/>
            <person name="Kohler A."/>
            <person name="Grigoriev I.V."/>
            <person name="Martin F.M."/>
            <person name="Hacquard S."/>
        </authorList>
    </citation>
    <scope>NUCLEOTIDE SEQUENCE</scope>
    <source>
        <strain evidence="2">MPI-CAGE-CH-0230</strain>
    </source>
</reference>